<evidence type="ECO:0000313" key="4">
    <source>
        <dbReference type="WBParaSite" id="GPUH_0001066401-mRNA-1"/>
    </source>
</evidence>
<keyword evidence="3" id="KW-1185">Reference proteome</keyword>
<evidence type="ECO:0000313" key="2">
    <source>
        <dbReference type="EMBL" id="VDN17733.1"/>
    </source>
</evidence>
<organism evidence="4">
    <name type="scientific">Gongylonema pulchrum</name>
    <dbReference type="NCBI Taxonomy" id="637853"/>
    <lineage>
        <taxon>Eukaryota</taxon>
        <taxon>Metazoa</taxon>
        <taxon>Ecdysozoa</taxon>
        <taxon>Nematoda</taxon>
        <taxon>Chromadorea</taxon>
        <taxon>Rhabditida</taxon>
        <taxon>Spirurina</taxon>
        <taxon>Spiruromorpha</taxon>
        <taxon>Spiruroidea</taxon>
        <taxon>Gongylonematidae</taxon>
        <taxon>Gongylonema</taxon>
    </lineage>
</organism>
<protein>
    <submittedName>
        <fullName evidence="2 4">Uncharacterized protein</fullName>
    </submittedName>
</protein>
<gene>
    <name evidence="2" type="ORF">GPUH_LOCUS10651</name>
</gene>
<dbReference type="AlphaFoldDB" id="A0A183DPL0"/>
<reference evidence="4" key="1">
    <citation type="submission" date="2016-06" db="UniProtKB">
        <authorList>
            <consortium name="WormBaseParasite"/>
        </authorList>
    </citation>
    <scope>IDENTIFICATION</scope>
</reference>
<name>A0A183DPL0_9BILA</name>
<evidence type="ECO:0000256" key="1">
    <source>
        <dbReference type="SAM" id="MobiDB-lite"/>
    </source>
</evidence>
<sequence length="75" mass="7955">MPAVPCLPLQQLGIAQSFVPQTLQASSNSSSIDLSSAFMLQSADEASSSGNRRRCSRSSFTPGTATTLPCIPEHW</sequence>
<evidence type="ECO:0000313" key="3">
    <source>
        <dbReference type="Proteomes" id="UP000271098"/>
    </source>
</evidence>
<dbReference type="Proteomes" id="UP000271098">
    <property type="component" value="Unassembled WGS sequence"/>
</dbReference>
<reference evidence="2 3" key="2">
    <citation type="submission" date="2018-11" db="EMBL/GenBank/DDBJ databases">
        <authorList>
            <consortium name="Pathogen Informatics"/>
        </authorList>
    </citation>
    <scope>NUCLEOTIDE SEQUENCE [LARGE SCALE GENOMIC DNA]</scope>
</reference>
<dbReference type="EMBL" id="UYRT01078080">
    <property type="protein sequence ID" value="VDN17733.1"/>
    <property type="molecule type" value="Genomic_DNA"/>
</dbReference>
<accession>A0A183DPL0</accession>
<dbReference type="WBParaSite" id="GPUH_0001066401-mRNA-1">
    <property type="protein sequence ID" value="GPUH_0001066401-mRNA-1"/>
    <property type="gene ID" value="GPUH_0001066401"/>
</dbReference>
<feature type="region of interest" description="Disordered" evidence="1">
    <location>
        <begin position="43"/>
        <end position="75"/>
    </location>
</feature>
<proteinExistence type="predicted"/>